<organismHost>
    <name type="scientific">Agrotis segetum</name>
    <name type="common">Turnip moth</name>
    <dbReference type="NCBI Taxonomy" id="47767"/>
</organismHost>
<dbReference type="Proteomes" id="UP000202635">
    <property type="component" value="Genome"/>
</dbReference>
<dbReference type="EMBL" id="KR584663">
    <property type="protein sequence ID" value="AKN63386.1"/>
    <property type="molecule type" value="Genomic_DNA"/>
</dbReference>
<gene>
    <name evidence="1" type="primary">ORF98</name>
    <name evidence="2" type="ORF">AsGV109</name>
    <name evidence="3" type="ORF">AsGV112</name>
    <name evidence="1" type="ORF">AsGVgp098</name>
</gene>
<organism evidence="1 4">
    <name type="scientific">Agrotis segetum granulosis virus</name>
    <name type="common">AsGV</name>
    <name type="synonym">Agrotis segetum granulovirus</name>
    <dbReference type="NCBI Taxonomy" id="10464"/>
    <lineage>
        <taxon>Viruses</taxon>
        <taxon>Viruses incertae sedis</taxon>
        <taxon>Naldaviricetes</taxon>
        <taxon>Lefavirales</taxon>
        <taxon>Baculoviridae</taxon>
        <taxon>Betabaculovirus</taxon>
        <taxon>Betabaculovirus agsegetum</taxon>
    </lineage>
</organism>
<sequence length="182" mass="21860">MSLSERYKRLINDCFDYTFLEKYKFNYGDGNFKKHKIFNTKLPLYIQRRYNLHENDWFEYVKILIDSLADKSWFSVSLEAYGTISETFCVTRYSSWIDVVMKKGEKACVRIKNSGPSDTSIDLFYYTLINFVYSFSTIEKHDDNIKDLKELFKAALWHYLNETSDGYYFFDHTKNNFLIKIN</sequence>
<dbReference type="EMBL" id="AY522332">
    <property type="protein sequence ID" value="AAS82640.1"/>
    <property type="molecule type" value="Genomic_DNA"/>
</dbReference>
<evidence type="ECO:0000313" key="3">
    <source>
        <dbReference type="EMBL" id="AKN63386.1"/>
    </source>
</evidence>
<evidence type="ECO:0000313" key="2">
    <source>
        <dbReference type="EMBL" id="AHN92148.1"/>
    </source>
</evidence>
<reference evidence="1 4" key="1">
    <citation type="submission" date="2004-09" db="EMBL/GenBank/DDBJ databases">
        <authorList>
            <person name="Ai X.L."/>
            <person name="Wang Z.F."/>
            <person name="Wang B."/>
            <person name="Zhang W."/>
            <person name="Li F."/>
            <person name="Fu J.H."/>
            <person name="Cui C.S."/>
            <person name="Shi Y.H."/>
            <person name="He M."/>
        </authorList>
    </citation>
    <scope>NUCLEOTIDE SEQUENCE [LARGE SCALE GENOMIC DNA]</scope>
</reference>
<name>Q6QXL8_GVAS</name>
<protein>
    <submittedName>
        <fullName evidence="1">ORF98</fullName>
    </submittedName>
</protein>
<reference evidence="3 5" key="3">
    <citation type="submission" date="2015-05" db="EMBL/GenBank/DDBJ databases">
        <title>Complete Sequence of an Agrotis segetum granulovirus isolate from Europe.</title>
        <authorList>
            <person name="Gueli Alletti G."/>
            <person name="Wennmann J.T."/>
            <person name="Jehle J.A."/>
        </authorList>
    </citation>
    <scope>NUCLEOTIDE SEQUENCE [LARGE SCALE GENOMIC DNA]</scope>
    <source>
        <strain evidence="3 5">DA</strain>
    </source>
</reference>
<evidence type="ECO:0000313" key="1">
    <source>
        <dbReference type="EMBL" id="AAS82640.1"/>
    </source>
</evidence>
<dbReference type="EMBL" id="KC994902">
    <property type="protein sequence ID" value="AHN92148.1"/>
    <property type="molecule type" value="Genomic_DNA"/>
</dbReference>
<keyword evidence="5" id="KW-1185">Reference proteome</keyword>
<dbReference type="Proteomes" id="UP000232958">
    <property type="component" value="Segment"/>
</dbReference>
<dbReference type="OrthoDB" id="12308at10239"/>
<proteinExistence type="predicted"/>
<evidence type="ECO:0000313" key="4">
    <source>
        <dbReference type="Proteomes" id="UP000202635"/>
    </source>
</evidence>
<reference evidence="2" key="2">
    <citation type="journal article" date="2014" name="Arch. Virol.">
        <title>Complete genome sequence of Agrotis segetum granulovirus Shanghai strain.</title>
        <authorList>
            <person name="Zhang X."/>
            <person name="Liang Z."/>
            <person name="Yin X."/>
            <person name="Wang J."/>
            <person name="Shao X."/>
        </authorList>
    </citation>
    <scope>NUCLEOTIDE SEQUENCE</scope>
    <source>
        <strain evidence="2">L1</strain>
    </source>
</reference>
<accession>Q6QXL8</accession>
<evidence type="ECO:0000313" key="5">
    <source>
        <dbReference type="Proteomes" id="UP000232958"/>
    </source>
</evidence>